<dbReference type="InterPro" id="IPR036392">
    <property type="entry name" value="PLAT/LH2_dom_sf"/>
</dbReference>
<evidence type="ECO:0000256" key="1">
    <source>
        <dbReference type="ARBA" id="ARBA00004141"/>
    </source>
</evidence>
<evidence type="ECO:0000259" key="12">
    <source>
        <dbReference type="PROSITE" id="PS51111"/>
    </source>
</evidence>
<organism evidence="13 14">
    <name type="scientific">Scyliorhinus torazame</name>
    <name type="common">Cloudy catshark</name>
    <name type="synonym">Catulus torazame</name>
    <dbReference type="NCBI Taxonomy" id="75743"/>
    <lineage>
        <taxon>Eukaryota</taxon>
        <taxon>Metazoa</taxon>
        <taxon>Chordata</taxon>
        <taxon>Craniata</taxon>
        <taxon>Vertebrata</taxon>
        <taxon>Chondrichthyes</taxon>
        <taxon>Elasmobranchii</taxon>
        <taxon>Galeomorphii</taxon>
        <taxon>Galeoidea</taxon>
        <taxon>Carcharhiniformes</taxon>
        <taxon>Scyliorhinidae</taxon>
        <taxon>Scyliorhinus</taxon>
    </lineage>
</organism>
<dbReference type="Proteomes" id="UP000288216">
    <property type="component" value="Unassembled WGS sequence"/>
</dbReference>
<evidence type="ECO:0000256" key="7">
    <source>
        <dbReference type="PROSITE-ProRule" id="PRU00152"/>
    </source>
</evidence>
<feature type="transmembrane region" description="Helical" evidence="9">
    <location>
        <begin position="2433"/>
        <end position="2458"/>
    </location>
</feature>
<dbReference type="FunFam" id="2.60.60.20:FF:000016">
    <property type="entry name" value="Polycystin family receptor for egg jelly"/>
    <property type="match status" value="1"/>
</dbReference>
<dbReference type="Pfam" id="PF01477">
    <property type="entry name" value="PLAT"/>
    <property type="match status" value="1"/>
</dbReference>
<comment type="caution">
    <text evidence="7">Lacks conserved residue(s) required for the propagation of feature annotation.</text>
</comment>
<evidence type="ECO:0000256" key="6">
    <source>
        <dbReference type="ARBA" id="ARBA00023136"/>
    </source>
</evidence>
<feature type="chain" id="PRO_5019214550" description="PLAT domain-containing protein" evidence="10">
    <location>
        <begin position="16"/>
        <end position="2597"/>
    </location>
</feature>
<feature type="transmembrane region" description="Helical" evidence="9">
    <location>
        <begin position="2389"/>
        <end position="2413"/>
    </location>
</feature>
<keyword evidence="4" id="KW-0677">Repeat</keyword>
<evidence type="ECO:0000259" key="11">
    <source>
        <dbReference type="PROSITE" id="PS50095"/>
    </source>
</evidence>
<feature type="signal peptide" evidence="10">
    <location>
        <begin position="1"/>
        <end position="15"/>
    </location>
</feature>
<dbReference type="InterPro" id="IPR014010">
    <property type="entry name" value="REJ_dom"/>
</dbReference>
<evidence type="ECO:0008006" key="15">
    <source>
        <dbReference type="Google" id="ProtNLM"/>
    </source>
</evidence>
<feature type="transmembrane region" description="Helical" evidence="9">
    <location>
        <begin position="2052"/>
        <end position="2074"/>
    </location>
</feature>
<dbReference type="GO" id="GO:0005886">
    <property type="term" value="C:plasma membrane"/>
    <property type="evidence" value="ECO:0007669"/>
    <property type="project" value="TreeGrafter"/>
</dbReference>
<dbReference type="OrthoDB" id="2121937at2759"/>
<dbReference type="InterPro" id="IPR013122">
    <property type="entry name" value="PKD1_2_channel"/>
</dbReference>
<dbReference type="PANTHER" id="PTHR46730:SF1">
    <property type="entry name" value="PLAT DOMAIN-CONTAINING PROTEIN"/>
    <property type="match status" value="1"/>
</dbReference>
<sequence length="2597" mass="292675">MLYLWLFCGLSAALALPVPPILVDCPFGVRHSQDSMVRYTCLWHRPFKVAFRPTANTDTRNAPPFLTWFIDMHLVASTRQWAGTQNLGRVTPNSAITLVYNSDACPTCQFQEVIIIASQLRVQFFTLNPSRTVVTLHYLMLAWCANLHSVTWGYKINCPGGTPQAATIPSSQVASISSGSYPPGKEAECSKDFHYVFKVQYPQVGKYTCELDLINGTLATLTVSIHVQPLMLHLLSSRSSTIHRGVSLVLSCQLWAKDGFLTYQLGARPAGQLTWTSNYHLNATESNLCPCHWPRRNECIAQLLLKVGRISVPTSPAIITFHQGSVRFVNRGRQVSITPGASMSGTAFYYVNSDNQFYYSKVDTPVGSHRHFLLFRAPEVSHLFQIDYTSPNEYILTIQLYLNSKGTIYRSLEDMSVSVSLFNSGPADVGLPVNLVWFIPLQHPIMQCAWLFELTGGTAVQIFSYKQKVANAPNYIPGVQLAFNPNQYSGFLTSLTCLQGGELIFSLKASVGNYSVTSLDSVVFCDLARCRLPLPTIEQPPPPESSIRTARGSPLSLYGNSGLRCDSITSVTVSWKVYEIVDVNAQPDWNQSVSLPTNIQTSTATLLLPAFSLDYGIYLFVLNVTMSTSDPTLSSLNNSYQAVVQVTRSELVALITGGSYRTVSWEDAITLDASMSADPDSPNPHLGLNFTWYCTMQFSDYSSSNLSANSYCHPGNPHLRWDSAVPDTLVIPSHMLIFKKDFYFRLVVQKDTRSSYFDQTISVEVGFVPQVLINCIENCRKTLNPTDRLILNGSCSNCVRPSQIRYHWTLLSGSAVSEIIVDWQSDSSTGNTLSYMSVNPTSFVHLIDGWYNFELRVTVPSGAYSVNRYHFYINSPPRVGRCVVTPKEGWALQTKFTVTCTNFEDNDRPLSYKVIAKTFYLTSSIDSLKNSLLGTIVYFGFNAESPPFHLPVGSKWDQYLLIIAVQVFDTHGAYVQVNLKVKVYELPADLEQRTLVDQLSGFVEGENAPLTTLLHETDYLEANQLLYGVAAELNSNSFTGAELARVSKLRESLINISANIPVTSPKLINQISATIFEAAQKPDQVNQETQSLAVRKLRELTSVLLNYTSEAAIPSEGTEQLSCSILTAASNIMVAFSSQFPARGTEKGIPLTTNQEMVTVNIFPMLKALTDAVSHSKVPGQTDTLLQARQWEITVKKTVRRNFEASYSTDPDCTSCLYPTIGKSGGATQPVSSVLHKYEENPLPWLGGSSHIATDVSSFHMNIRDHNGRVHNLVPTRMESFMVRRDILSAQRIKLAIDPSRIDVVIGKFTVAMSSTFAQQVSLQLLVTQLDLIFTVSIYSGKGTDRLAQKHSVPECNPSQPPNKGHHVPDPYIIWIPTKFFQKNATDASGSRYITVAVETEYLRPQLVVQAGLNVSVFIASCLTFQGDSDTWGTSACTAGPLTNGKRLHCICKNLGSQTTKRDVDSKMPWFLTGSVLVLPDIIDLLEIEELVQTLPTNLVTLIAVLIIFFIYFILLWRSCKKRKRDRKRVIILPDNDPCDTACYLVTFYTGGRFDAGTTADVFITLKGTLAESEVHLLRHPDHKTFRRNSVDTFLLTTKIELGDLLLIQLWHNNVGLSPSWYLSRVKVQNVRNSHTWYFFCRKWFSTRRGVGLLHRSFPLTDPHALLRRQDVFFIETSSNIERGHLWFSVFAYDADQSFTRIQRLSCCLAMLLSSLLLSLMLFKKKEEENYLRRLLRSFVVGVESALVMVPVELLIATLFTYAQRKDASLRVKGSPELGPNQADVSHLSGNPDKKANSLRERLKDWYQPDDQASEGEGSPKAATPDDDRYNFLSYIAGLETIQTPLTKRKNNSIIPESEADQINSEENVEKQGAEKTPRPLKFKPKASLHQNRPGKHKTSGRTGKPSKEKGPNKSHHIWSRCLLLFAWCLVCLLSATSAIFIVMYGLSYGVDTSWLWLIASAISFIQSVFLLQPLKIIVFAAFFALRWRRPGDLYWSTGIQVLELSIDDLPKNYPEPDPACLQSESQVRKPYRPLEGDELILAGKKGLIRRLAFVFCKGFLLHLVLLALLLYLLCTPDYKNAYFYNCIIREKFSNNLKQINTVQEFYTWMALRFLPLIHENSKPAFLTDTSSIILGLPRMRQLRSELAAVDCSSISNALSNVLSKLRCRPLFDIHKTETRNYSGSWQKPIGSVPVSHPLNYTGWVYEDIDSPWLYHSRGLYNVYPQGGYSLYFSPIDLQSSRLRLLALQNESWIDRSTWAIIIETTIYNANVDIFSTISLILETAPLGVINKKLVMKPFTLRLFNRGETNWIFLSVLVLIMFILFVMNECHKVKQKGYRYFQRPRNIVSLVMTMLLLVTIVLYIAKFILSREILEFYKKHPNTFTAFHAMAALDQLIRFNVTFLIFVAILRLLKYTRILYDVRLAQRAISDSLPAICSLALIMTVYCLIFISFGYLLFGQFDNNFNSMIHATQTIVSYHIGDFKDTEFPYNKIIGGFYLASFLFIMQCILINLLESVVILSYGDMRQVVHEKPSKEAEVANFIVQECRRTWYALWRKPLPNNEKRFLTAVLYGRASEYTYGLKQKKMKGGKVNYLII</sequence>
<dbReference type="Gene3D" id="1.10.287.70">
    <property type="match status" value="1"/>
</dbReference>
<dbReference type="PROSITE" id="PS50095">
    <property type="entry name" value="PLAT"/>
    <property type="match status" value="1"/>
</dbReference>
<feature type="transmembrane region" description="Helical" evidence="9">
    <location>
        <begin position="1705"/>
        <end position="1723"/>
    </location>
</feature>
<feature type="transmembrane region" description="Helical" evidence="9">
    <location>
        <begin position="2497"/>
        <end position="2522"/>
    </location>
</feature>
<keyword evidence="5 9" id="KW-1133">Transmembrane helix</keyword>
<dbReference type="SUPFAM" id="SSF49723">
    <property type="entry name" value="Lipase/lipooxygenase domain (PLAT/LH2 domain)"/>
    <property type="match status" value="1"/>
</dbReference>
<comment type="subcellular location">
    <subcellularLocation>
        <location evidence="1">Membrane</location>
        <topology evidence="1">Multi-pass membrane protein</topology>
    </subcellularLocation>
</comment>
<dbReference type="SMART" id="SM00308">
    <property type="entry name" value="LH2"/>
    <property type="match status" value="1"/>
</dbReference>
<evidence type="ECO:0000256" key="9">
    <source>
        <dbReference type="SAM" id="Phobius"/>
    </source>
</evidence>
<evidence type="ECO:0000256" key="8">
    <source>
        <dbReference type="SAM" id="MobiDB-lite"/>
    </source>
</evidence>
<protein>
    <recommendedName>
        <fullName evidence="15">PLAT domain-containing protein</fullName>
    </recommendedName>
</protein>
<feature type="transmembrane region" description="Helical" evidence="9">
    <location>
        <begin position="1955"/>
        <end position="1986"/>
    </location>
</feature>
<comment type="caution">
    <text evidence="13">The sequence shown here is derived from an EMBL/GenBank/DDBJ whole genome shotgun (WGS) entry which is preliminary data.</text>
</comment>
<dbReference type="Pfam" id="PF02010">
    <property type="entry name" value="REJ"/>
    <property type="match status" value="1"/>
</dbReference>
<proteinExistence type="inferred from homology"/>
<evidence type="ECO:0000256" key="5">
    <source>
        <dbReference type="ARBA" id="ARBA00022989"/>
    </source>
</evidence>
<dbReference type="PROSITE" id="PS51111">
    <property type="entry name" value="REJ"/>
    <property type="match status" value="1"/>
</dbReference>
<dbReference type="InterPro" id="IPR001024">
    <property type="entry name" value="PLAT/LH2_dom"/>
</dbReference>
<keyword evidence="6 9" id="KW-0472">Membrane</keyword>
<evidence type="ECO:0000313" key="13">
    <source>
        <dbReference type="EMBL" id="GCB81644.1"/>
    </source>
</evidence>
<evidence type="ECO:0000256" key="4">
    <source>
        <dbReference type="ARBA" id="ARBA00022737"/>
    </source>
</evidence>
<dbReference type="InterPro" id="IPR002859">
    <property type="entry name" value="PKD/REJ-like"/>
</dbReference>
<feature type="transmembrane region" description="Helical" evidence="9">
    <location>
        <begin position="1923"/>
        <end position="1949"/>
    </location>
</feature>
<evidence type="ECO:0000256" key="2">
    <source>
        <dbReference type="ARBA" id="ARBA00007200"/>
    </source>
</evidence>
<dbReference type="Pfam" id="PF20519">
    <property type="entry name" value="Polycystin_dom"/>
    <property type="match status" value="1"/>
</dbReference>
<feature type="region of interest" description="Disordered" evidence="8">
    <location>
        <begin position="1773"/>
        <end position="1795"/>
    </location>
</feature>
<dbReference type="EMBL" id="BFAA01024254">
    <property type="protein sequence ID" value="GCB81644.1"/>
    <property type="molecule type" value="Genomic_DNA"/>
</dbReference>
<keyword evidence="3 9" id="KW-0812">Transmembrane</keyword>
<accession>A0A401Q8F1</accession>
<comment type="similarity">
    <text evidence="2">Belongs to the polycystin family.</text>
</comment>
<dbReference type="PANTHER" id="PTHR46730">
    <property type="entry name" value="POLYCYSTIN-1"/>
    <property type="match status" value="1"/>
</dbReference>
<dbReference type="InterPro" id="IPR046791">
    <property type="entry name" value="Polycystin_dom"/>
</dbReference>
<keyword evidence="10" id="KW-0732">Signal</keyword>
<dbReference type="OMA" id="PDNDPFH"/>
<feature type="transmembrane region" description="Helical" evidence="9">
    <location>
        <begin position="2311"/>
        <end position="2327"/>
    </location>
</feature>
<feature type="domain" description="REJ" evidence="12">
    <location>
        <begin position="530"/>
        <end position="1245"/>
    </location>
</feature>
<feature type="transmembrane region" description="Helical" evidence="9">
    <location>
        <begin position="1735"/>
        <end position="1763"/>
    </location>
</feature>
<dbReference type="GO" id="GO:0006816">
    <property type="term" value="P:calcium ion transport"/>
    <property type="evidence" value="ECO:0007669"/>
    <property type="project" value="TreeGrafter"/>
</dbReference>
<feature type="domain" description="PLAT" evidence="11">
    <location>
        <begin position="1542"/>
        <end position="1659"/>
    </location>
</feature>
<feature type="region of interest" description="Disordered" evidence="8">
    <location>
        <begin position="1850"/>
        <end position="1914"/>
    </location>
</feature>
<evidence type="ECO:0000256" key="3">
    <source>
        <dbReference type="ARBA" id="ARBA00022692"/>
    </source>
</evidence>
<gene>
    <name evidence="13" type="ORF">scyTo_0022818</name>
</gene>
<dbReference type="Gene3D" id="2.60.60.20">
    <property type="entry name" value="PLAT/LH2 domain"/>
    <property type="match status" value="1"/>
</dbReference>
<evidence type="ECO:0000256" key="10">
    <source>
        <dbReference type="SAM" id="SignalP"/>
    </source>
</evidence>
<dbReference type="GO" id="GO:0005261">
    <property type="term" value="F:monoatomic cation channel activity"/>
    <property type="evidence" value="ECO:0007669"/>
    <property type="project" value="TreeGrafter"/>
</dbReference>
<feature type="compositionally biased region" description="Basic residues" evidence="8">
    <location>
        <begin position="1879"/>
        <end position="1900"/>
    </location>
</feature>
<feature type="compositionally biased region" description="Basic and acidic residues" evidence="8">
    <location>
        <begin position="1868"/>
        <end position="1878"/>
    </location>
</feature>
<feature type="region of interest" description="Disordered" evidence="8">
    <location>
        <begin position="1807"/>
        <end position="1827"/>
    </location>
</feature>
<dbReference type="SUPFAM" id="SSF81324">
    <property type="entry name" value="Voltage-gated potassium channels"/>
    <property type="match status" value="1"/>
</dbReference>
<name>A0A401Q8F1_SCYTO</name>
<feature type="transmembrane region" description="Helical" evidence="9">
    <location>
        <begin position="2347"/>
        <end position="2369"/>
    </location>
</feature>
<reference evidence="13 14" key="1">
    <citation type="journal article" date="2018" name="Nat. Ecol. Evol.">
        <title>Shark genomes provide insights into elasmobranch evolution and the origin of vertebrates.</title>
        <authorList>
            <person name="Hara Y"/>
            <person name="Yamaguchi K"/>
            <person name="Onimaru K"/>
            <person name="Kadota M"/>
            <person name="Koyanagi M"/>
            <person name="Keeley SD"/>
            <person name="Tatsumi K"/>
            <person name="Tanaka K"/>
            <person name="Motone F"/>
            <person name="Kageyama Y"/>
            <person name="Nozu R"/>
            <person name="Adachi N"/>
            <person name="Nishimura O"/>
            <person name="Nakagawa R"/>
            <person name="Tanegashima C"/>
            <person name="Kiyatake I"/>
            <person name="Matsumoto R"/>
            <person name="Murakumo K"/>
            <person name="Nishida K"/>
            <person name="Terakita A"/>
            <person name="Kuratani S"/>
            <person name="Sato K"/>
            <person name="Hyodo S Kuraku.S."/>
        </authorList>
    </citation>
    <scope>NUCLEOTIDE SEQUENCE [LARGE SCALE GENOMIC DNA]</scope>
</reference>
<dbReference type="STRING" id="75743.A0A401Q8F1"/>
<feature type="transmembrane region" description="Helical" evidence="9">
    <location>
        <begin position="1499"/>
        <end position="1517"/>
    </location>
</feature>
<keyword evidence="14" id="KW-1185">Reference proteome</keyword>
<evidence type="ECO:0000313" key="14">
    <source>
        <dbReference type="Proteomes" id="UP000288216"/>
    </source>
</evidence>
<dbReference type="Pfam" id="PF08016">
    <property type="entry name" value="PKD_channel"/>
    <property type="match status" value="1"/>
</dbReference>